<evidence type="ECO:0000259" key="3">
    <source>
        <dbReference type="PROSITE" id="PS50217"/>
    </source>
</evidence>
<dbReference type="Pfam" id="PF07716">
    <property type="entry name" value="bZIP_2"/>
    <property type="match status" value="1"/>
</dbReference>
<evidence type="ECO:0000256" key="1">
    <source>
        <dbReference type="SAM" id="Coils"/>
    </source>
</evidence>
<sequence length="378" mass="40581">MMDTAMYDSVEVKKLSGGATGGVAASVHINAGNVAKLAALKQHQQQQQLLHFNNNNNNNNNNNGGGGELAEIGPQDVSLELQQLMEDSQFTDNIFSDILSNQNKYSQMSKMGSQDFAPHLSNKNNNNNTNTANLNHSHVPSPPSSGHSGCSSPSSPFNSRAALAYMPQPVHSGASYGNEASNVPAIKEEPVDPQDYRQCPGGGNAVPYASPPVGGGFSPAGLPYSSGSSIGSNSNGPVFTTLTSGNGLGGDGSHMHLSGLKGAGGFSQKSLRKHAATPNGTGKPMDKSSEEYRRRRERNNIAVRKSREKAKLRSRETEEKVKHLMNENNRLQKKIESLTEELSMLRSLFANVGSLPEHIHRDLDKHLLMLQQQHLGHG</sequence>
<dbReference type="SUPFAM" id="SSF57959">
    <property type="entry name" value="Leucine zipper domain"/>
    <property type="match status" value="1"/>
</dbReference>
<dbReference type="EMBL" id="CADEPI010000175">
    <property type="protein sequence ID" value="CAB3378969.1"/>
    <property type="molecule type" value="Genomic_DNA"/>
</dbReference>
<dbReference type="GO" id="GO:0000981">
    <property type="term" value="F:DNA-binding transcription factor activity, RNA polymerase II-specific"/>
    <property type="evidence" value="ECO:0007669"/>
    <property type="project" value="TreeGrafter"/>
</dbReference>
<evidence type="ECO:0000313" key="4">
    <source>
        <dbReference type="EMBL" id="CAB3378969.1"/>
    </source>
</evidence>
<dbReference type="Proteomes" id="UP000494165">
    <property type="component" value="Unassembled WGS sequence"/>
</dbReference>
<dbReference type="GO" id="GO:0005634">
    <property type="term" value="C:nucleus"/>
    <property type="evidence" value="ECO:0007669"/>
    <property type="project" value="UniProtKB-ARBA"/>
</dbReference>
<feature type="region of interest" description="Disordered" evidence="2">
    <location>
        <begin position="250"/>
        <end position="299"/>
    </location>
</feature>
<evidence type="ECO:0000313" key="5">
    <source>
        <dbReference type="Proteomes" id="UP000494165"/>
    </source>
</evidence>
<accession>A0A8S1DED9</accession>
<feature type="domain" description="BZIP" evidence="3">
    <location>
        <begin position="289"/>
        <end position="352"/>
    </location>
</feature>
<keyword evidence="5" id="KW-1185">Reference proteome</keyword>
<reference evidence="4 5" key="1">
    <citation type="submission" date="2020-04" db="EMBL/GenBank/DDBJ databases">
        <authorList>
            <person name="Alioto T."/>
            <person name="Alioto T."/>
            <person name="Gomez Garrido J."/>
        </authorList>
    </citation>
    <scope>NUCLEOTIDE SEQUENCE [LARGE SCALE GENOMIC DNA]</scope>
</reference>
<feature type="compositionally biased region" description="Basic and acidic residues" evidence="2">
    <location>
        <begin position="284"/>
        <end position="294"/>
    </location>
</feature>
<feature type="compositionally biased region" description="Low complexity" evidence="2">
    <location>
        <begin position="122"/>
        <end position="156"/>
    </location>
</feature>
<dbReference type="GO" id="GO:0000978">
    <property type="term" value="F:RNA polymerase II cis-regulatory region sequence-specific DNA binding"/>
    <property type="evidence" value="ECO:0007669"/>
    <property type="project" value="TreeGrafter"/>
</dbReference>
<dbReference type="Gene3D" id="1.20.5.170">
    <property type="match status" value="1"/>
</dbReference>
<proteinExistence type="predicted"/>
<dbReference type="PANTHER" id="PTHR23334">
    <property type="entry name" value="CCAAT/ENHANCER BINDING PROTEIN"/>
    <property type="match status" value="1"/>
</dbReference>
<evidence type="ECO:0000256" key="2">
    <source>
        <dbReference type="SAM" id="MobiDB-lite"/>
    </source>
</evidence>
<gene>
    <name evidence="4" type="ORF">CLODIP_2_CD07779</name>
</gene>
<dbReference type="InterPro" id="IPR031106">
    <property type="entry name" value="C/EBP"/>
</dbReference>
<dbReference type="GO" id="GO:0006351">
    <property type="term" value="P:DNA-templated transcription"/>
    <property type="evidence" value="ECO:0007669"/>
    <property type="project" value="InterPro"/>
</dbReference>
<feature type="coiled-coil region" evidence="1">
    <location>
        <begin position="307"/>
        <end position="348"/>
    </location>
</feature>
<dbReference type="SMART" id="SM00338">
    <property type="entry name" value="BRLZ"/>
    <property type="match status" value="1"/>
</dbReference>
<organism evidence="4 5">
    <name type="scientific">Cloeon dipterum</name>
    <dbReference type="NCBI Taxonomy" id="197152"/>
    <lineage>
        <taxon>Eukaryota</taxon>
        <taxon>Metazoa</taxon>
        <taxon>Ecdysozoa</taxon>
        <taxon>Arthropoda</taxon>
        <taxon>Hexapoda</taxon>
        <taxon>Insecta</taxon>
        <taxon>Pterygota</taxon>
        <taxon>Palaeoptera</taxon>
        <taxon>Ephemeroptera</taxon>
        <taxon>Pisciforma</taxon>
        <taxon>Baetidae</taxon>
        <taxon>Cloeon</taxon>
    </lineage>
</organism>
<keyword evidence="1" id="KW-0175">Coiled coil</keyword>
<comment type="caution">
    <text evidence="4">The sequence shown here is derived from an EMBL/GenBank/DDBJ whole genome shotgun (WGS) entry which is preliminary data.</text>
</comment>
<name>A0A8S1DED9_9INSE</name>
<dbReference type="PANTHER" id="PTHR23334:SF20">
    <property type="entry name" value="BASIC LEUCINE ZIPPER 24"/>
    <property type="match status" value="1"/>
</dbReference>
<feature type="region of interest" description="Disordered" evidence="2">
    <location>
        <begin position="109"/>
        <end position="156"/>
    </location>
</feature>
<protein>
    <recommendedName>
        <fullName evidence="3">BZIP domain-containing protein</fullName>
    </recommendedName>
</protein>
<dbReference type="OrthoDB" id="10032067at2759"/>
<dbReference type="AlphaFoldDB" id="A0A8S1DED9"/>
<dbReference type="InterPro" id="IPR046347">
    <property type="entry name" value="bZIP_sf"/>
</dbReference>
<dbReference type="InterPro" id="IPR004827">
    <property type="entry name" value="bZIP"/>
</dbReference>
<dbReference type="PROSITE" id="PS50217">
    <property type="entry name" value="BZIP"/>
    <property type="match status" value="1"/>
</dbReference>
<dbReference type="CDD" id="cd14693">
    <property type="entry name" value="bZIP_CEBP"/>
    <property type="match status" value="1"/>
</dbReference>